<dbReference type="GO" id="GO:0016020">
    <property type="term" value="C:membrane"/>
    <property type="evidence" value="ECO:0007669"/>
    <property type="project" value="UniProtKB-SubCell"/>
</dbReference>
<evidence type="ECO:0000256" key="7">
    <source>
        <dbReference type="SAM" id="Phobius"/>
    </source>
</evidence>
<organism evidence="8 11">
    <name type="scientific">Adineta steineri</name>
    <dbReference type="NCBI Taxonomy" id="433720"/>
    <lineage>
        <taxon>Eukaryota</taxon>
        <taxon>Metazoa</taxon>
        <taxon>Spiralia</taxon>
        <taxon>Gnathifera</taxon>
        <taxon>Rotifera</taxon>
        <taxon>Eurotatoria</taxon>
        <taxon>Bdelloidea</taxon>
        <taxon>Adinetida</taxon>
        <taxon>Adinetidae</taxon>
        <taxon>Adineta</taxon>
    </lineage>
</organism>
<evidence type="ECO:0000313" key="8">
    <source>
        <dbReference type="EMBL" id="CAF1080486.1"/>
    </source>
</evidence>
<feature type="transmembrane region" description="Helical" evidence="7">
    <location>
        <begin position="230"/>
        <end position="249"/>
    </location>
</feature>
<evidence type="ECO:0000256" key="4">
    <source>
        <dbReference type="ARBA" id="ARBA00022989"/>
    </source>
</evidence>
<evidence type="ECO:0000256" key="5">
    <source>
        <dbReference type="ARBA" id="ARBA00023136"/>
    </source>
</evidence>
<comment type="similarity">
    <text evidence="2">Belongs to the ADIPOR family.</text>
</comment>
<evidence type="ECO:0000313" key="9">
    <source>
        <dbReference type="EMBL" id="CAF1136600.1"/>
    </source>
</evidence>
<dbReference type="Proteomes" id="UP000663832">
    <property type="component" value="Unassembled WGS sequence"/>
</dbReference>
<keyword evidence="5 7" id="KW-0472">Membrane</keyword>
<keyword evidence="3 7" id="KW-0812">Transmembrane</keyword>
<dbReference type="GO" id="GO:0046872">
    <property type="term" value="F:metal ion binding"/>
    <property type="evidence" value="ECO:0007669"/>
    <property type="project" value="UniProtKB-KW"/>
</dbReference>
<feature type="binding site" evidence="6">
    <location>
        <position position="272"/>
    </location>
    <ligand>
        <name>Zn(2+)</name>
        <dbReference type="ChEBI" id="CHEBI:29105"/>
    </ligand>
</feature>
<feature type="binding site" evidence="6">
    <location>
        <position position="268"/>
    </location>
    <ligand>
        <name>Zn(2+)</name>
        <dbReference type="ChEBI" id="CHEBI:29105"/>
    </ligand>
</feature>
<keyword evidence="10" id="KW-1185">Reference proteome</keyword>
<gene>
    <name evidence="8" type="ORF">BJG266_LOCUS20233</name>
    <name evidence="9" type="ORF">QVE165_LOCUS22237</name>
</gene>
<dbReference type="PANTHER" id="PTHR20855">
    <property type="entry name" value="ADIPOR/PROGESTIN RECEPTOR-RELATED"/>
    <property type="match status" value="1"/>
</dbReference>
<comment type="caution">
    <text evidence="8">The sequence shown here is derived from an EMBL/GenBank/DDBJ whole genome shotgun (WGS) entry which is preliminary data.</text>
</comment>
<keyword evidence="4 7" id="KW-1133">Transmembrane helix</keyword>
<sequence>MVRKRLYQEVDKPYTPEIKSKQVQLYSFEKIPEYLQSNPYIRTGYRHGLSIKDCLISLVYLNNETINIWSHLIGAGLFVYFFFRDIYNGRALPFFASTSDYYFILFYTVSVIICMLCSVSFHLFNCISPRAFADFLKLDLCGIGFGILGCYLCGLHLAFECYRDWRIRYETMIISIMFIAVIYYIHGVKRYTTRNIHVTLFVIISLMGFLPGFHWYALHGGWSNGFVQQFFPRLFVLYGILGVGTFAYLTKFPERFFPGYFDFIFASHQIWHFASLGAFIWWYQNGIDLLQYRLSNPCSTPEI</sequence>
<dbReference type="GO" id="GO:0038023">
    <property type="term" value="F:signaling receptor activity"/>
    <property type="evidence" value="ECO:0007669"/>
    <property type="project" value="TreeGrafter"/>
</dbReference>
<protein>
    <submittedName>
        <fullName evidence="8">Uncharacterized protein</fullName>
    </submittedName>
</protein>
<evidence type="ECO:0000313" key="11">
    <source>
        <dbReference type="Proteomes" id="UP000663877"/>
    </source>
</evidence>
<dbReference type="OrthoDB" id="529367at2759"/>
<dbReference type="PANTHER" id="PTHR20855:SF15">
    <property type="entry name" value="PROGESTIN AND ADIPOQ RECEPTOR FAMILY MEMBER 3"/>
    <property type="match status" value="1"/>
</dbReference>
<keyword evidence="6" id="KW-0862">Zinc</keyword>
<feature type="binding site" evidence="6">
    <location>
        <position position="122"/>
    </location>
    <ligand>
        <name>Zn(2+)</name>
        <dbReference type="ChEBI" id="CHEBI:29105"/>
    </ligand>
</feature>
<evidence type="ECO:0000256" key="1">
    <source>
        <dbReference type="ARBA" id="ARBA00004141"/>
    </source>
</evidence>
<evidence type="ECO:0000256" key="2">
    <source>
        <dbReference type="ARBA" id="ARBA00007018"/>
    </source>
</evidence>
<dbReference type="AlphaFoldDB" id="A0A814MMS6"/>
<name>A0A814MMS6_9BILA</name>
<feature type="transmembrane region" description="Helical" evidence="7">
    <location>
        <begin position="136"/>
        <end position="159"/>
    </location>
</feature>
<comment type="subcellular location">
    <subcellularLocation>
        <location evidence="1">Membrane</location>
        <topology evidence="1">Multi-pass membrane protein</topology>
    </subcellularLocation>
</comment>
<feature type="transmembrane region" description="Helical" evidence="7">
    <location>
        <begin position="66"/>
        <end position="83"/>
    </location>
</feature>
<dbReference type="EMBL" id="CAJNOI010000113">
    <property type="protein sequence ID" value="CAF1080486.1"/>
    <property type="molecule type" value="Genomic_DNA"/>
</dbReference>
<feature type="transmembrane region" description="Helical" evidence="7">
    <location>
        <begin position="198"/>
        <end position="218"/>
    </location>
</feature>
<reference evidence="8" key="1">
    <citation type="submission" date="2021-02" db="EMBL/GenBank/DDBJ databases">
        <authorList>
            <person name="Nowell W R."/>
        </authorList>
    </citation>
    <scope>NUCLEOTIDE SEQUENCE</scope>
</reference>
<evidence type="ECO:0000256" key="3">
    <source>
        <dbReference type="ARBA" id="ARBA00022692"/>
    </source>
</evidence>
<feature type="transmembrane region" description="Helical" evidence="7">
    <location>
        <begin position="261"/>
        <end position="283"/>
    </location>
</feature>
<accession>A0A814MMS6</accession>
<evidence type="ECO:0000313" key="10">
    <source>
        <dbReference type="Proteomes" id="UP000663832"/>
    </source>
</evidence>
<dbReference type="InterPro" id="IPR004254">
    <property type="entry name" value="AdipoR/HlyIII-related"/>
</dbReference>
<feature type="transmembrane region" description="Helical" evidence="7">
    <location>
        <begin position="103"/>
        <end position="124"/>
    </location>
</feature>
<keyword evidence="6" id="KW-0479">Metal-binding</keyword>
<proteinExistence type="inferred from homology"/>
<dbReference type="EMBL" id="CAJNOM010000146">
    <property type="protein sequence ID" value="CAF1136600.1"/>
    <property type="molecule type" value="Genomic_DNA"/>
</dbReference>
<feature type="transmembrane region" description="Helical" evidence="7">
    <location>
        <begin position="165"/>
        <end position="186"/>
    </location>
</feature>
<dbReference type="Proteomes" id="UP000663877">
    <property type="component" value="Unassembled WGS sequence"/>
</dbReference>
<dbReference type="Pfam" id="PF03006">
    <property type="entry name" value="HlyIII"/>
    <property type="match status" value="1"/>
</dbReference>
<evidence type="ECO:0000256" key="6">
    <source>
        <dbReference type="PIRSR" id="PIRSR604254-1"/>
    </source>
</evidence>